<evidence type="ECO:0000313" key="2">
    <source>
        <dbReference type="Proteomes" id="UP000199642"/>
    </source>
</evidence>
<protein>
    <submittedName>
        <fullName evidence="1">Uncharacterized protein</fullName>
    </submittedName>
</protein>
<dbReference type="RefSeq" id="WP_177188491.1">
    <property type="nucleotide sequence ID" value="NZ_FOPC01000011.1"/>
</dbReference>
<dbReference type="Proteomes" id="UP000199642">
    <property type="component" value="Unassembled WGS sequence"/>
</dbReference>
<gene>
    <name evidence="1" type="ORF">SAMN04487988_111132</name>
</gene>
<dbReference type="STRING" id="435880.SAMN04487988_111132"/>
<accession>A0A1I2W3U2</accession>
<sequence length="48" mass="5360">MMKIISLEMLRPSTNEILERSKMKKIKGGIGLPAIYNVIIGKAIDLCK</sequence>
<name>A0A1I2W3U2_9BACT</name>
<organism evidence="1 2">
    <name type="scientific">Algoriphagus hitonicola</name>
    <dbReference type="NCBI Taxonomy" id="435880"/>
    <lineage>
        <taxon>Bacteria</taxon>
        <taxon>Pseudomonadati</taxon>
        <taxon>Bacteroidota</taxon>
        <taxon>Cytophagia</taxon>
        <taxon>Cytophagales</taxon>
        <taxon>Cyclobacteriaceae</taxon>
        <taxon>Algoriphagus</taxon>
    </lineage>
</organism>
<keyword evidence="2" id="KW-1185">Reference proteome</keyword>
<reference evidence="2" key="1">
    <citation type="submission" date="2016-10" db="EMBL/GenBank/DDBJ databases">
        <authorList>
            <person name="Varghese N."/>
            <person name="Submissions S."/>
        </authorList>
    </citation>
    <scope>NUCLEOTIDE SEQUENCE [LARGE SCALE GENOMIC DNA]</scope>
    <source>
        <strain evidence="2">DSM 19315</strain>
    </source>
</reference>
<dbReference type="AlphaFoldDB" id="A0A1I2W3U2"/>
<evidence type="ECO:0000313" key="1">
    <source>
        <dbReference type="EMBL" id="SFG95982.1"/>
    </source>
</evidence>
<dbReference type="EMBL" id="FOPC01000011">
    <property type="protein sequence ID" value="SFG95982.1"/>
    <property type="molecule type" value="Genomic_DNA"/>
</dbReference>
<proteinExistence type="predicted"/>